<organism evidence="3">
    <name type="scientific">marine metagenome</name>
    <dbReference type="NCBI Taxonomy" id="408172"/>
    <lineage>
        <taxon>unclassified sequences</taxon>
        <taxon>metagenomes</taxon>
        <taxon>ecological metagenomes</taxon>
    </lineage>
</organism>
<dbReference type="CDD" id="cd08946">
    <property type="entry name" value="SDR_e"/>
    <property type="match status" value="1"/>
</dbReference>
<evidence type="ECO:0000256" key="1">
    <source>
        <dbReference type="ARBA" id="ARBA00007637"/>
    </source>
</evidence>
<dbReference type="Pfam" id="PF01370">
    <property type="entry name" value="Epimerase"/>
    <property type="match status" value="1"/>
</dbReference>
<sequence>MVRERVNVSVAVKYHSIIDCPRLCSVWNEIEVVEADLRNTDSVFSLQDREFDTVFHLAAYNHVGDSFNHASEAIQSNLLATVNLLESGPKWKRFIYTSTSEVYGYQTEVPFREMGSVPFPISPYSIGKYSGELYARMKRHQTGKEIIALRPFNTFGPYQSERAVIPELIIRCLRGLAIRT</sequence>
<dbReference type="SUPFAM" id="SSF51735">
    <property type="entry name" value="NAD(P)-binding Rossmann-fold domains"/>
    <property type="match status" value="1"/>
</dbReference>
<dbReference type="Gene3D" id="3.90.25.10">
    <property type="entry name" value="UDP-galactose 4-epimerase, domain 1"/>
    <property type="match status" value="1"/>
</dbReference>
<dbReference type="AlphaFoldDB" id="A0A382XE53"/>
<dbReference type="Gene3D" id="3.40.50.720">
    <property type="entry name" value="NAD(P)-binding Rossmann-like Domain"/>
    <property type="match status" value="1"/>
</dbReference>
<accession>A0A382XE53</accession>
<reference evidence="3" key="1">
    <citation type="submission" date="2018-05" db="EMBL/GenBank/DDBJ databases">
        <authorList>
            <person name="Lanie J.A."/>
            <person name="Ng W.-L."/>
            <person name="Kazmierczak K.M."/>
            <person name="Andrzejewski T.M."/>
            <person name="Davidsen T.M."/>
            <person name="Wayne K.J."/>
            <person name="Tettelin H."/>
            <person name="Glass J.I."/>
            <person name="Rusch D."/>
            <person name="Podicherti R."/>
            <person name="Tsui H.-C.T."/>
            <person name="Winkler M.E."/>
        </authorList>
    </citation>
    <scope>NUCLEOTIDE SEQUENCE</scope>
</reference>
<feature type="non-terminal residue" evidence="3">
    <location>
        <position position="180"/>
    </location>
</feature>
<feature type="domain" description="NAD-dependent epimerase/dehydratase" evidence="2">
    <location>
        <begin position="29"/>
        <end position="177"/>
    </location>
</feature>
<dbReference type="EMBL" id="UINC01166905">
    <property type="protein sequence ID" value="SVD69110.1"/>
    <property type="molecule type" value="Genomic_DNA"/>
</dbReference>
<proteinExistence type="inferred from homology"/>
<evidence type="ECO:0000259" key="2">
    <source>
        <dbReference type="Pfam" id="PF01370"/>
    </source>
</evidence>
<dbReference type="InterPro" id="IPR036291">
    <property type="entry name" value="NAD(P)-bd_dom_sf"/>
</dbReference>
<name>A0A382XE53_9ZZZZ</name>
<comment type="similarity">
    <text evidence="1">Belongs to the NAD(P)-dependent epimerase/dehydratase family.</text>
</comment>
<gene>
    <name evidence="3" type="ORF">METZ01_LOCUS421964</name>
</gene>
<evidence type="ECO:0000313" key="3">
    <source>
        <dbReference type="EMBL" id="SVD69110.1"/>
    </source>
</evidence>
<dbReference type="InterPro" id="IPR001509">
    <property type="entry name" value="Epimerase_deHydtase"/>
</dbReference>
<dbReference type="PANTHER" id="PTHR43000">
    <property type="entry name" value="DTDP-D-GLUCOSE 4,6-DEHYDRATASE-RELATED"/>
    <property type="match status" value="1"/>
</dbReference>
<protein>
    <recommendedName>
        <fullName evidence="2">NAD-dependent epimerase/dehydratase domain-containing protein</fullName>
    </recommendedName>
</protein>